<evidence type="ECO:0000313" key="4">
    <source>
        <dbReference type="Proteomes" id="UP001149165"/>
    </source>
</evidence>
<dbReference type="Proteomes" id="UP001149165">
    <property type="component" value="Unassembled WGS sequence"/>
</dbReference>
<feature type="compositionally biased region" description="Polar residues" evidence="1">
    <location>
        <begin position="371"/>
        <end position="385"/>
    </location>
</feature>
<proteinExistence type="predicted"/>
<feature type="domain" description="5'-3' DNA helicase ZGRF1-like N-terminal" evidence="2">
    <location>
        <begin position="23"/>
        <end position="103"/>
    </location>
</feature>
<gene>
    <name evidence="3" type="ORF">N7456_002395</name>
</gene>
<reference evidence="3" key="2">
    <citation type="journal article" date="2023" name="IMA Fungus">
        <title>Comparative genomic study of the Penicillium genus elucidates a diverse pangenome and 15 lateral gene transfer events.</title>
        <authorList>
            <person name="Petersen C."/>
            <person name="Sorensen T."/>
            <person name="Nielsen M.R."/>
            <person name="Sondergaard T.E."/>
            <person name="Sorensen J.L."/>
            <person name="Fitzpatrick D.A."/>
            <person name="Frisvad J.C."/>
            <person name="Nielsen K.L."/>
        </authorList>
    </citation>
    <scope>NUCLEOTIDE SEQUENCE</scope>
    <source>
        <strain evidence="3">IBT 30069</strain>
    </source>
</reference>
<name>A0A9W9G840_9EURO</name>
<organism evidence="3 4">
    <name type="scientific">Penicillium angulare</name>
    <dbReference type="NCBI Taxonomy" id="116970"/>
    <lineage>
        <taxon>Eukaryota</taxon>
        <taxon>Fungi</taxon>
        <taxon>Dikarya</taxon>
        <taxon>Ascomycota</taxon>
        <taxon>Pezizomycotina</taxon>
        <taxon>Eurotiomycetes</taxon>
        <taxon>Eurotiomycetidae</taxon>
        <taxon>Eurotiales</taxon>
        <taxon>Aspergillaceae</taxon>
        <taxon>Penicillium</taxon>
    </lineage>
</organism>
<reference evidence="3" key="1">
    <citation type="submission" date="2022-11" db="EMBL/GenBank/DDBJ databases">
        <authorList>
            <person name="Petersen C."/>
        </authorList>
    </citation>
    <scope>NUCLEOTIDE SEQUENCE</scope>
    <source>
        <strain evidence="3">IBT 30069</strain>
    </source>
</reference>
<feature type="compositionally biased region" description="Basic and acidic residues" evidence="1">
    <location>
        <begin position="433"/>
        <end position="454"/>
    </location>
</feature>
<dbReference type="GO" id="GO:0006302">
    <property type="term" value="P:double-strand break repair"/>
    <property type="evidence" value="ECO:0007669"/>
    <property type="project" value="TreeGrafter"/>
</dbReference>
<accession>A0A9W9G840</accession>
<dbReference type="OrthoDB" id="6513042at2759"/>
<dbReference type="AlphaFoldDB" id="A0A9W9G840"/>
<dbReference type="Pfam" id="PF10382">
    <property type="entry name" value="ZGRF1-like_N"/>
    <property type="match status" value="1"/>
</dbReference>
<feature type="compositionally biased region" description="Polar residues" evidence="1">
    <location>
        <begin position="333"/>
        <end position="352"/>
    </location>
</feature>
<feature type="compositionally biased region" description="Polar residues" evidence="1">
    <location>
        <begin position="455"/>
        <end position="470"/>
    </location>
</feature>
<feature type="compositionally biased region" description="Polar residues" evidence="1">
    <location>
        <begin position="403"/>
        <end position="419"/>
    </location>
</feature>
<evidence type="ECO:0000259" key="2">
    <source>
        <dbReference type="Pfam" id="PF10382"/>
    </source>
</evidence>
<feature type="compositionally biased region" description="Basic and acidic residues" evidence="1">
    <location>
        <begin position="300"/>
        <end position="332"/>
    </location>
</feature>
<feature type="compositionally biased region" description="Low complexity" evidence="1">
    <location>
        <begin position="131"/>
        <end position="152"/>
    </location>
</feature>
<protein>
    <recommendedName>
        <fullName evidence="2">5'-3' DNA helicase ZGRF1-like N-terminal domain-containing protein</fullName>
    </recommendedName>
</protein>
<dbReference type="InterPro" id="IPR052800">
    <property type="entry name" value="DNA_Repair_Helicase_ZGRF1"/>
</dbReference>
<dbReference type="InterPro" id="IPR018838">
    <property type="entry name" value="ZGRF1-like_N"/>
</dbReference>
<feature type="compositionally biased region" description="Low complexity" evidence="1">
    <location>
        <begin position="113"/>
        <end position="122"/>
    </location>
</feature>
<dbReference type="PANTHER" id="PTHR28535:SF1">
    <property type="entry name" value="PROTEIN ZGRF1"/>
    <property type="match status" value="1"/>
</dbReference>
<comment type="caution">
    <text evidence="3">The sequence shown here is derived from an EMBL/GenBank/DDBJ whole genome shotgun (WGS) entry which is preliminary data.</text>
</comment>
<feature type="compositionally biased region" description="Basic and acidic residues" evidence="1">
    <location>
        <begin position="236"/>
        <end position="248"/>
    </location>
</feature>
<dbReference type="GO" id="GO:0035861">
    <property type="term" value="C:site of double-strand break"/>
    <property type="evidence" value="ECO:0007669"/>
    <property type="project" value="TreeGrafter"/>
</dbReference>
<feature type="region of interest" description="Disordered" evidence="1">
    <location>
        <begin position="93"/>
        <end position="511"/>
    </location>
</feature>
<dbReference type="GO" id="GO:0005634">
    <property type="term" value="C:nucleus"/>
    <property type="evidence" value="ECO:0007669"/>
    <property type="project" value="TreeGrafter"/>
</dbReference>
<feature type="compositionally biased region" description="Polar residues" evidence="1">
    <location>
        <begin position="215"/>
        <end position="225"/>
    </location>
</feature>
<sequence>MSTPSSSTRALGSGPGSQILSSVIKFRCLFTYDLRRKSKRWRDGYLKYHAFNKRVMVYDEHANYVGDHHWRSGEEVQDGDELELDKGVLIEVGERMSTTQTDISNLFEKRRSSQNSPPSRNSHAGPEVQAPRSSTSTPAATTSTPIRPTISSQPFRPLNDLLGIKKGSPAQKGPPAHTLSPYEQRHRAPPPPPSPPRPDIPQPSQAERAPKRQKVSTGNTATTEVQLDVVDLTEIENGHKSPPREAARPSKSSKAVSSMPPPREKPKPANTARPTRPDPPIANSTRPLLPDPTTTPAPKQAHEETPKEAPKETRKEVAVSKDKPTRRPEEQNQRNNEPVSSENGQSQASASMTRIPMQRTRNKFMYGAILQRQSSVSSAENSQPASKPVKPHKSRPEKPTEAVKSTNPEFLPSDSTQSIFDEIEDAPGFENGRSIDKENFPTRRSFDKPLRKSLSDPSALTNKPSLQNRPTLMRSAMSAVPEDSEIVEEGPWTSEAQDLFDYWPKGLPKPT</sequence>
<evidence type="ECO:0000256" key="1">
    <source>
        <dbReference type="SAM" id="MobiDB-lite"/>
    </source>
</evidence>
<dbReference type="PANTHER" id="PTHR28535">
    <property type="entry name" value="ZINC FINGER GRF-TYPE CONTAINING 1"/>
    <property type="match status" value="1"/>
</dbReference>
<dbReference type="EMBL" id="JAPQKH010000002">
    <property type="protein sequence ID" value="KAJ5113861.1"/>
    <property type="molecule type" value="Genomic_DNA"/>
</dbReference>
<keyword evidence="4" id="KW-1185">Reference proteome</keyword>
<feature type="compositionally biased region" description="Pro residues" evidence="1">
    <location>
        <begin position="189"/>
        <end position="201"/>
    </location>
</feature>
<evidence type="ECO:0000313" key="3">
    <source>
        <dbReference type="EMBL" id="KAJ5113861.1"/>
    </source>
</evidence>